<feature type="compositionally biased region" description="Gly residues" evidence="1">
    <location>
        <begin position="157"/>
        <end position="171"/>
    </location>
</feature>
<sequence>MASTQPPYYTSSFGNPNQDLNSTTPTGTYIGETGTGAAANTADPRTGPAPSSAGPHRTDTGNAVDPRVDSDLNNRGQYAPGTTTSGTVHPGTNQGISNPENTKNSGPHRSSILNKLDPRVDSQTGNTTTKSTNMTGSGAGRTSTYADTTPDAAAGSIAGGGSSTGGAGGAPGVRDTRSHYDPSTMGYNPATGSGYTTSGAGHQPSHPGSGYDPSSQDYRAEYASSTTNKSAGAGDSKAGRAGDDFGKGIQNAYAGVHGAGESLRGALNAAVDRTFGSTEGVEKNQGIAQKGEDEIRSGLSR</sequence>
<reference evidence="3" key="1">
    <citation type="journal article" date="2014" name="Nat. Commun.">
        <title>Genomic adaptations of the halophilic Dead Sea filamentous fungus Eurotium rubrum.</title>
        <authorList>
            <person name="Kis-Papo T."/>
            <person name="Weig A.R."/>
            <person name="Riley R."/>
            <person name="Persoh D."/>
            <person name="Salamov A."/>
            <person name="Sun H."/>
            <person name="Lipzen A."/>
            <person name="Wasser S.P."/>
            <person name="Rambold G."/>
            <person name="Grigoriev I.V."/>
            <person name="Nevo E."/>
        </authorList>
    </citation>
    <scope>NUCLEOTIDE SEQUENCE [LARGE SCALE GENOMIC DNA]</scope>
    <source>
        <strain evidence="3">CBS 135680</strain>
    </source>
</reference>
<feature type="region of interest" description="Disordered" evidence="1">
    <location>
        <begin position="1"/>
        <end position="251"/>
    </location>
</feature>
<gene>
    <name evidence="2" type="ORF">EURHEDRAFT_414414</name>
</gene>
<dbReference type="Proteomes" id="UP000019804">
    <property type="component" value="Unassembled WGS sequence"/>
</dbReference>
<feature type="compositionally biased region" description="Polar residues" evidence="1">
    <location>
        <begin position="212"/>
        <end position="230"/>
    </location>
</feature>
<dbReference type="EMBL" id="KK088432">
    <property type="protein sequence ID" value="EYE93223.1"/>
    <property type="molecule type" value="Genomic_DNA"/>
</dbReference>
<feature type="compositionally biased region" description="Low complexity" evidence="1">
    <location>
        <begin position="190"/>
        <end position="201"/>
    </location>
</feature>
<evidence type="ECO:0000256" key="1">
    <source>
        <dbReference type="SAM" id="MobiDB-lite"/>
    </source>
</evidence>
<feature type="compositionally biased region" description="Basic and acidic residues" evidence="1">
    <location>
        <begin position="237"/>
        <end position="246"/>
    </location>
</feature>
<dbReference type="PANTHER" id="PTHR39606:SF1">
    <property type="entry name" value="CELL SURFACE PROTEIN"/>
    <property type="match status" value="1"/>
</dbReference>
<dbReference type="OrthoDB" id="4779541at2759"/>
<organism evidence="2 3">
    <name type="scientific">Aspergillus ruber (strain CBS 135680)</name>
    <dbReference type="NCBI Taxonomy" id="1388766"/>
    <lineage>
        <taxon>Eukaryota</taxon>
        <taxon>Fungi</taxon>
        <taxon>Dikarya</taxon>
        <taxon>Ascomycota</taxon>
        <taxon>Pezizomycotina</taxon>
        <taxon>Eurotiomycetes</taxon>
        <taxon>Eurotiomycetidae</taxon>
        <taxon>Eurotiales</taxon>
        <taxon>Aspergillaceae</taxon>
        <taxon>Aspergillus</taxon>
        <taxon>Aspergillus subgen. Aspergillus</taxon>
    </lineage>
</organism>
<keyword evidence="3" id="KW-1185">Reference proteome</keyword>
<feature type="compositionally biased region" description="Polar residues" evidence="1">
    <location>
        <begin position="1"/>
        <end position="27"/>
    </location>
</feature>
<name>A0A017S860_ASPRC</name>
<dbReference type="STRING" id="1388766.A0A017S860"/>
<feature type="compositionally biased region" description="Polar residues" evidence="1">
    <location>
        <begin position="73"/>
        <end position="113"/>
    </location>
</feature>
<feature type="compositionally biased region" description="Low complexity" evidence="1">
    <location>
        <begin position="31"/>
        <end position="42"/>
    </location>
</feature>
<evidence type="ECO:0000313" key="2">
    <source>
        <dbReference type="EMBL" id="EYE93223.1"/>
    </source>
</evidence>
<feature type="region of interest" description="Disordered" evidence="1">
    <location>
        <begin position="277"/>
        <end position="301"/>
    </location>
</feature>
<protein>
    <submittedName>
        <fullName evidence="2">Uncharacterized protein</fullName>
    </submittedName>
</protein>
<dbReference type="AlphaFoldDB" id="A0A017S860"/>
<feature type="compositionally biased region" description="Basic and acidic residues" evidence="1">
    <location>
        <begin position="290"/>
        <end position="301"/>
    </location>
</feature>
<evidence type="ECO:0000313" key="3">
    <source>
        <dbReference type="Proteomes" id="UP000019804"/>
    </source>
</evidence>
<accession>A0A017S860</accession>
<dbReference type="HOGENOM" id="CLU_092844_0_0_1"/>
<dbReference type="RefSeq" id="XP_040636911.1">
    <property type="nucleotide sequence ID" value="XM_040782425.1"/>
</dbReference>
<dbReference type="GeneID" id="63697549"/>
<proteinExistence type="predicted"/>
<dbReference type="PANTHER" id="PTHR39606">
    <property type="entry name" value="SURFACE PROTEIN, PUTATIVE-RELATED"/>
    <property type="match status" value="1"/>
</dbReference>
<feature type="compositionally biased region" description="Low complexity" evidence="1">
    <location>
        <begin position="124"/>
        <end position="136"/>
    </location>
</feature>